<name>A0A0H3XIX8_9MOLU</name>
<evidence type="ECO:0000256" key="5">
    <source>
        <dbReference type="ARBA" id="ARBA00022723"/>
    </source>
</evidence>
<evidence type="ECO:0000256" key="1">
    <source>
        <dbReference type="ARBA" id="ARBA00000370"/>
    </source>
</evidence>
<evidence type="ECO:0000256" key="9">
    <source>
        <dbReference type="HAMAP-Rule" id="MF_01038"/>
    </source>
</evidence>
<feature type="binding site" evidence="9 12">
    <location>
        <position position="124"/>
    </location>
    <ligand>
        <name>substrate</name>
    </ligand>
</feature>
<gene>
    <name evidence="16" type="primary">pgm</name>
    <name evidence="9" type="synonym">gpmI</name>
    <name evidence="16" type="ORF">SERIO_v1c09250</name>
</gene>
<dbReference type="RefSeq" id="WP_047791683.1">
    <property type="nucleotide sequence ID" value="NZ_CP011856.1"/>
</dbReference>
<comment type="pathway">
    <text evidence="3 9">Carbohydrate degradation; glycolysis; pyruvate from D-glyceraldehyde 3-phosphate: step 3/5.</text>
</comment>
<evidence type="ECO:0000259" key="14">
    <source>
        <dbReference type="Pfam" id="PF01676"/>
    </source>
</evidence>
<dbReference type="STRING" id="315358.SERIO_v1c09250"/>
<sequence>MKVKQPILLAILDGWGIAKDSKGNAVTQAHMTNVEAWKQKYPWVEAHASGEWVGLPKGQMGNSEVGHIHLGAGRIKYESLTLINKAIENGTFNQNPEILAAINYAKKNNGAFHIMGLFSDGGVHSHINHMFAAYRLAAKEGLTEIYFHLFGDGRDTKPECIKLYLDQFFAIQKELKVGEIATIGGRYYGMDRDKKYDRVQVAYDVLVSRKGVEFSDPYQFIDQEYQAGRSDEFLTPAYNVNTPNGYLKAGDGVLFANFRPDRAIAIASALTNPNFPVDHASEFFNPKLADIYFVSMMEYSATVASPHIAFRPIEVVNGLGEWLSKKGYRQLRIAETEKIAHVTFFFDGGKDYFKNGLATQEEITLPGASADLIPSPKVATYDLKPEMSAYEITDKLIAEINRNEFDVIILNFANPDMVGHTGVLPAAIKAVKAVDECLGKIYDAMQKVNGIMIITADHGNAEIMIDETNGPNKKHTSQPVPIIITKEGLKLRQKDAAIADIAPTILDLIGEEIPPEMTQPSLIEK</sequence>
<feature type="domain" description="Metalloenzyme" evidence="14">
    <location>
        <begin position="6"/>
        <end position="510"/>
    </location>
</feature>
<evidence type="ECO:0000313" key="17">
    <source>
        <dbReference type="Proteomes" id="UP000035661"/>
    </source>
</evidence>
<dbReference type="GO" id="GO:0030145">
    <property type="term" value="F:manganese ion binding"/>
    <property type="evidence" value="ECO:0007669"/>
    <property type="project" value="UniProtKB-UniRule"/>
</dbReference>
<comment type="similarity">
    <text evidence="4 9">Belongs to the BPG-independent phosphoglycerate mutase family.</text>
</comment>
<keyword evidence="17" id="KW-1185">Reference proteome</keyword>
<evidence type="ECO:0000256" key="6">
    <source>
        <dbReference type="ARBA" id="ARBA00023152"/>
    </source>
</evidence>
<dbReference type="SUPFAM" id="SSF64158">
    <property type="entry name" value="2,3-Bisphosphoglycerate-independent phosphoglycerate mutase, substrate-binding domain"/>
    <property type="match status" value="1"/>
</dbReference>
<feature type="binding site" evidence="9 13">
    <location>
        <position position="457"/>
    </location>
    <ligand>
        <name>Mn(2+)</name>
        <dbReference type="ChEBI" id="CHEBI:29035"/>
        <label>2</label>
    </ligand>
</feature>
<evidence type="ECO:0000313" key="16">
    <source>
        <dbReference type="EMBL" id="AKM54485.1"/>
    </source>
</evidence>
<evidence type="ECO:0000256" key="4">
    <source>
        <dbReference type="ARBA" id="ARBA00008819"/>
    </source>
</evidence>
<feature type="binding site" evidence="9 12">
    <location>
        <position position="186"/>
    </location>
    <ligand>
        <name>substrate</name>
    </ligand>
</feature>
<keyword evidence="6 9" id="KW-0324">Glycolysis</keyword>
<reference evidence="16 17" key="1">
    <citation type="journal article" date="2015" name="Genome Biol. Evol.">
        <title>Found and Lost: The Fates of Horizontally Acquired Genes in Arthropod-Symbiotic Spiroplasma.</title>
        <authorList>
            <person name="Lo W.S."/>
            <person name="Gasparich G.E."/>
            <person name="Kuo C.H."/>
        </authorList>
    </citation>
    <scope>NUCLEOTIDE SEQUENCE [LARGE SCALE GENOMIC DNA]</scope>
    <source>
        <strain evidence="17">TDA-040725-5</strain>
    </source>
</reference>
<comment type="cofactor">
    <cofactor evidence="9">
        <name>Mn(2+)</name>
        <dbReference type="ChEBI" id="CHEBI:29035"/>
    </cofactor>
    <text evidence="9">Binds 2 manganese ions per subunit.</text>
</comment>
<dbReference type="EMBL" id="CP011856">
    <property type="protein sequence ID" value="AKM54485.1"/>
    <property type="molecule type" value="Genomic_DNA"/>
</dbReference>
<accession>A0A0H3XIX8</accession>
<dbReference type="KEGG" id="seri:SERIO_v1c09250"/>
<feature type="binding site" evidence="9 12">
    <location>
        <begin position="154"/>
        <end position="155"/>
    </location>
    <ligand>
        <name>substrate</name>
    </ligand>
</feature>
<feature type="binding site" evidence="9 13">
    <location>
        <position position="416"/>
    </location>
    <ligand>
        <name>Mn(2+)</name>
        <dbReference type="ChEBI" id="CHEBI:29035"/>
        <label>1</label>
    </ligand>
</feature>
<dbReference type="PANTHER" id="PTHR31637:SF0">
    <property type="entry name" value="2,3-BISPHOSPHOGLYCERATE-INDEPENDENT PHOSPHOGLYCERATE MUTASE"/>
    <property type="match status" value="1"/>
</dbReference>
<dbReference type="AlphaFoldDB" id="A0A0H3XIX8"/>
<dbReference type="SUPFAM" id="SSF53649">
    <property type="entry name" value="Alkaline phosphatase-like"/>
    <property type="match status" value="1"/>
</dbReference>
<dbReference type="Pfam" id="PF01676">
    <property type="entry name" value="Metalloenzyme"/>
    <property type="match status" value="1"/>
</dbReference>
<feature type="binding site" evidence="9 13">
    <location>
        <position position="420"/>
    </location>
    <ligand>
        <name>Mn(2+)</name>
        <dbReference type="ChEBI" id="CHEBI:29035"/>
        <label>1</label>
    </ligand>
</feature>
<dbReference type="UniPathway" id="UPA00109">
    <property type="reaction ID" value="UER00186"/>
</dbReference>
<evidence type="ECO:0000256" key="7">
    <source>
        <dbReference type="ARBA" id="ARBA00023211"/>
    </source>
</evidence>
<dbReference type="GO" id="GO:0006096">
    <property type="term" value="P:glycolytic process"/>
    <property type="evidence" value="ECO:0007669"/>
    <property type="project" value="UniProtKB-UniRule"/>
</dbReference>
<dbReference type="PIRSF" id="PIRSF001492">
    <property type="entry name" value="IPGAM"/>
    <property type="match status" value="1"/>
</dbReference>
<protein>
    <recommendedName>
        <fullName evidence="9 10">2,3-bisphosphoglycerate-independent phosphoglycerate mutase</fullName>
        <shortName evidence="9">BPG-independent PGAM</shortName>
        <shortName evidence="9">Phosphoglyceromutase</shortName>
        <shortName evidence="9">iPGM</shortName>
        <ecNumber evidence="9 10">5.4.2.12</ecNumber>
    </recommendedName>
</protein>
<dbReference type="InterPro" id="IPR005995">
    <property type="entry name" value="Pgm_bpd_ind"/>
</dbReference>
<evidence type="ECO:0000256" key="13">
    <source>
        <dbReference type="PIRSR" id="PIRSR001492-3"/>
    </source>
</evidence>
<feature type="domain" description="BPG-independent PGAM N-terminal" evidence="15">
    <location>
        <begin position="83"/>
        <end position="300"/>
    </location>
</feature>
<dbReference type="GO" id="GO:0004619">
    <property type="term" value="F:phosphoglycerate mutase activity"/>
    <property type="evidence" value="ECO:0007669"/>
    <property type="project" value="UniProtKB-UniRule"/>
</dbReference>
<dbReference type="PANTHER" id="PTHR31637">
    <property type="entry name" value="2,3-BISPHOSPHOGLYCERATE-INDEPENDENT PHOSPHOGLYCERATE MUTASE"/>
    <property type="match status" value="1"/>
</dbReference>
<keyword evidence="5 9" id="KW-0479">Metal-binding</keyword>
<dbReference type="GO" id="GO:0005829">
    <property type="term" value="C:cytosol"/>
    <property type="evidence" value="ECO:0007669"/>
    <property type="project" value="TreeGrafter"/>
</dbReference>
<evidence type="ECO:0000256" key="3">
    <source>
        <dbReference type="ARBA" id="ARBA00004798"/>
    </source>
</evidence>
<evidence type="ECO:0000256" key="10">
    <source>
        <dbReference type="NCBIfam" id="TIGR01307"/>
    </source>
</evidence>
<dbReference type="FunFam" id="3.40.1450.10:FF:000002">
    <property type="entry name" value="2,3-bisphosphoglycerate-independent phosphoglycerate mutase"/>
    <property type="match status" value="1"/>
</dbReference>
<reference evidence="17" key="2">
    <citation type="submission" date="2015-06" db="EMBL/GenBank/DDBJ databases">
        <title>Complete genome sequence of Spiroplasma eriocheiris TDA-040725-5 (DSM 21848).</title>
        <authorList>
            <person name="Lo W.-S."/>
            <person name="Kuo C.-H."/>
        </authorList>
    </citation>
    <scope>NUCLEOTIDE SEQUENCE [LARGE SCALE GENOMIC DNA]</scope>
    <source>
        <strain evidence="17">TDA-040725-5</strain>
    </source>
</reference>
<evidence type="ECO:0000256" key="12">
    <source>
        <dbReference type="PIRSR" id="PIRSR001492-2"/>
    </source>
</evidence>
<feature type="binding site" evidence="9 12">
    <location>
        <position position="338"/>
    </location>
    <ligand>
        <name>substrate</name>
    </ligand>
</feature>
<dbReference type="InterPro" id="IPR011258">
    <property type="entry name" value="BPG-indep_PGM_N"/>
</dbReference>
<dbReference type="InterPro" id="IPR036646">
    <property type="entry name" value="PGAM_B_sf"/>
</dbReference>
<dbReference type="CDD" id="cd16010">
    <property type="entry name" value="iPGM"/>
    <property type="match status" value="1"/>
</dbReference>
<dbReference type="HAMAP" id="MF_01038">
    <property type="entry name" value="GpmI"/>
    <property type="match status" value="1"/>
</dbReference>
<feature type="binding site" evidence="9 13">
    <location>
        <position position="13"/>
    </location>
    <ligand>
        <name>Mn(2+)</name>
        <dbReference type="ChEBI" id="CHEBI:29035"/>
        <label>2</label>
    </ligand>
</feature>
<keyword evidence="8 9" id="KW-0413">Isomerase</keyword>
<dbReference type="InterPro" id="IPR006124">
    <property type="entry name" value="Metalloenzyme"/>
</dbReference>
<dbReference type="NCBIfam" id="TIGR01307">
    <property type="entry name" value="pgm_bpd_ind"/>
    <property type="match status" value="1"/>
</dbReference>
<dbReference type="PATRIC" id="fig|743698.3.peg.934"/>
<dbReference type="InterPro" id="IPR017850">
    <property type="entry name" value="Alkaline_phosphatase_core_sf"/>
</dbReference>
<feature type="active site" description="Phosphoserine intermediate" evidence="9 11">
    <location>
        <position position="63"/>
    </location>
</feature>
<comment type="subunit">
    <text evidence="9">Monomer.</text>
</comment>
<feature type="binding site" evidence="9 12">
    <location>
        <begin position="259"/>
        <end position="262"/>
    </location>
    <ligand>
        <name>substrate</name>
    </ligand>
</feature>
<proteinExistence type="inferred from homology"/>
<keyword evidence="7 9" id="KW-0464">Manganese</keyword>
<evidence type="ECO:0000256" key="11">
    <source>
        <dbReference type="PIRSR" id="PIRSR001492-1"/>
    </source>
</evidence>
<dbReference type="Gene3D" id="3.40.720.10">
    <property type="entry name" value="Alkaline Phosphatase, subunit A"/>
    <property type="match status" value="1"/>
</dbReference>
<organism evidence="16 17">
    <name type="scientific">Spiroplasma eriocheiris</name>
    <dbReference type="NCBI Taxonomy" id="315358"/>
    <lineage>
        <taxon>Bacteria</taxon>
        <taxon>Bacillati</taxon>
        <taxon>Mycoplasmatota</taxon>
        <taxon>Mollicutes</taxon>
        <taxon>Entomoplasmatales</taxon>
        <taxon>Spiroplasmataceae</taxon>
        <taxon>Spiroplasma</taxon>
    </lineage>
</organism>
<comment type="function">
    <text evidence="2 9">Catalyzes the interconversion of 2-phosphoglycerate and 3-phosphoglycerate.</text>
</comment>
<dbReference type="Gene3D" id="3.40.1450.10">
    <property type="entry name" value="BPG-independent phosphoglycerate mutase, domain B"/>
    <property type="match status" value="1"/>
</dbReference>
<evidence type="ECO:0000259" key="15">
    <source>
        <dbReference type="Pfam" id="PF06415"/>
    </source>
</evidence>
<feature type="binding site" evidence="9 12">
    <location>
        <position position="192"/>
    </location>
    <ligand>
        <name>substrate</name>
    </ligand>
</feature>
<feature type="binding site" evidence="9 13">
    <location>
        <position position="458"/>
    </location>
    <ligand>
        <name>Mn(2+)</name>
        <dbReference type="ChEBI" id="CHEBI:29035"/>
        <label>2</label>
    </ligand>
</feature>
<feature type="binding site" evidence="9 13">
    <location>
        <position position="475"/>
    </location>
    <ligand>
        <name>Mn(2+)</name>
        <dbReference type="ChEBI" id="CHEBI:29035"/>
        <label>1</label>
    </ligand>
</feature>
<dbReference type="EC" id="5.4.2.12" evidence="9 10"/>
<comment type="catalytic activity">
    <reaction evidence="1 9">
        <text>(2R)-2-phosphoglycerate = (2R)-3-phosphoglycerate</text>
        <dbReference type="Rhea" id="RHEA:15901"/>
        <dbReference type="ChEBI" id="CHEBI:58272"/>
        <dbReference type="ChEBI" id="CHEBI:58289"/>
        <dbReference type="EC" id="5.4.2.12"/>
    </reaction>
</comment>
<feature type="binding site" evidence="9 13">
    <location>
        <position position="63"/>
    </location>
    <ligand>
        <name>Mn(2+)</name>
        <dbReference type="ChEBI" id="CHEBI:29035"/>
        <label>2</label>
    </ligand>
</feature>
<dbReference type="GO" id="GO:0006007">
    <property type="term" value="P:glucose catabolic process"/>
    <property type="evidence" value="ECO:0007669"/>
    <property type="project" value="InterPro"/>
</dbReference>
<dbReference type="Proteomes" id="UP000035661">
    <property type="component" value="Chromosome"/>
</dbReference>
<evidence type="ECO:0000256" key="8">
    <source>
        <dbReference type="ARBA" id="ARBA00023235"/>
    </source>
</evidence>
<dbReference type="Pfam" id="PF06415">
    <property type="entry name" value="iPGM_N"/>
    <property type="match status" value="1"/>
</dbReference>
<evidence type="ECO:0000256" key="2">
    <source>
        <dbReference type="ARBA" id="ARBA00002315"/>
    </source>
</evidence>